<dbReference type="Proteomes" id="UP000799429">
    <property type="component" value="Unassembled WGS sequence"/>
</dbReference>
<accession>A0A9P4S8X3</accession>
<dbReference type="AlphaFoldDB" id="A0A9P4S8X3"/>
<protein>
    <submittedName>
        <fullName evidence="1">Uncharacterized protein</fullName>
    </submittedName>
</protein>
<evidence type="ECO:0000313" key="1">
    <source>
        <dbReference type="EMBL" id="KAF2838240.1"/>
    </source>
</evidence>
<dbReference type="OrthoDB" id="5272396at2759"/>
<keyword evidence="2" id="KW-1185">Reference proteome</keyword>
<comment type="caution">
    <text evidence="1">The sequence shown here is derived from an EMBL/GenBank/DDBJ whole genome shotgun (WGS) entry which is preliminary data.</text>
</comment>
<evidence type="ECO:0000313" key="2">
    <source>
        <dbReference type="Proteomes" id="UP000799429"/>
    </source>
</evidence>
<proteinExistence type="predicted"/>
<organism evidence="1 2">
    <name type="scientific">Patellaria atrata CBS 101060</name>
    <dbReference type="NCBI Taxonomy" id="1346257"/>
    <lineage>
        <taxon>Eukaryota</taxon>
        <taxon>Fungi</taxon>
        <taxon>Dikarya</taxon>
        <taxon>Ascomycota</taxon>
        <taxon>Pezizomycotina</taxon>
        <taxon>Dothideomycetes</taxon>
        <taxon>Dothideomycetes incertae sedis</taxon>
        <taxon>Patellariales</taxon>
        <taxon>Patellariaceae</taxon>
        <taxon>Patellaria</taxon>
    </lineage>
</organism>
<dbReference type="EMBL" id="MU006097">
    <property type="protein sequence ID" value="KAF2838240.1"/>
    <property type="molecule type" value="Genomic_DNA"/>
</dbReference>
<name>A0A9P4S8X3_9PEZI</name>
<gene>
    <name evidence="1" type="ORF">M501DRAFT_866699</name>
</gene>
<sequence length="156" mass="18323">MNTNRKSILELPFDIRNMIYEYLTFYEKSVVDLRRSDEQKHRFPQILALNRQFNSECLGYFLNLKLCFTSINHFKNKTAPDCPEGFPSYVREVEIELHTRIELKGSIFDPPERFKISPEHYDCAFNSRKIKYIPSRVQSLSGAILLGQYGAHVPSR</sequence>
<reference evidence="1" key="1">
    <citation type="journal article" date="2020" name="Stud. Mycol.">
        <title>101 Dothideomycetes genomes: a test case for predicting lifestyles and emergence of pathogens.</title>
        <authorList>
            <person name="Haridas S."/>
            <person name="Albert R."/>
            <person name="Binder M."/>
            <person name="Bloem J."/>
            <person name="Labutti K."/>
            <person name="Salamov A."/>
            <person name="Andreopoulos B."/>
            <person name="Baker S."/>
            <person name="Barry K."/>
            <person name="Bills G."/>
            <person name="Bluhm B."/>
            <person name="Cannon C."/>
            <person name="Castanera R."/>
            <person name="Culley D."/>
            <person name="Daum C."/>
            <person name="Ezra D."/>
            <person name="Gonzalez J."/>
            <person name="Henrissat B."/>
            <person name="Kuo A."/>
            <person name="Liang C."/>
            <person name="Lipzen A."/>
            <person name="Lutzoni F."/>
            <person name="Magnuson J."/>
            <person name="Mondo S."/>
            <person name="Nolan M."/>
            <person name="Ohm R."/>
            <person name="Pangilinan J."/>
            <person name="Park H.-J."/>
            <person name="Ramirez L."/>
            <person name="Alfaro M."/>
            <person name="Sun H."/>
            <person name="Tritt A."/>
            <person name="Yoshinaga Y."/>
            <person name="Zwiers L.-H."/>
            <person name="Turgeon B."/>
            <person name="Goodwin S."/>
            <person name="Spatafora J."/>
            <person name="Crous P."/>
            <person name="Grigoriev I."/>
        </authorList>
    </citation>
    <scope>NUCLEOTIDE SEQUENCE</scope>
    <source>
        <strain evidence="1">CBS 101060</strain>
    </source>
</reference>